<evidence type="ECO:0000313" key="3">
    <source>
        <dbReference type="Proteomes" id="UP000499080"/>
    </source>
</evidence>
<feature type="region of interest" description="Disordered" evidence="1">
    <location>
        <begin position="1"/>
        <end position="20"/>
    </location>
</feature>
<feature type="compositionally biased region" description="Basic and acidic residues" evidence="1">
    <location>
        <begin position="1"/>
        <end position="13"/>
    </location>
</feature>
<dbReference type="OrthoDB" id="27832at2759"/>
<accession>A0A4Y2DTC1</accession>
<organism evidence="2 3">
    <name type="scientific">Araneus ventricosus</name>
    <name type="common">Orbweaver spider</name>
    <name type="synonym">Epeira ventricosa</name>
    <dbReference type="NCBI Taxonomy" id="182803"/>
    <lineage>
        <taxon>Eukaryota</taxon>
        <taxon>Metazoa</taxon>
        <taxon>Ecdysozoa</taxon>
        <taxon>Arthropoda</taxon>
        <taxon>Chelicerata</taxon>
        <taxon>Arachnida</taxon>
        <taxon>Araneae</taxon>
        <taxon>Araneomorphae</taxon>
        <taxon>Entelegynae</taxon>
        <taxon>Araneoidea</taxon>
        <taxon>Araneidae</taxon>
        <taxon>Araneus</taxon>
    </lineage>
</organism>
<gene>
    <name evidence="2" type="ORF">AVEN_203119_1</name>
</gene>
<reference evidence="2 3" key="1">
    <citation type="journal article" date="2019" name="Sci. Rep.">
        <title>Orb-weaving spider Araneus ventricosus genome elucidates the spidroin gene catalogue.</title>
        <authorList>
            <person name="Kono N."/>
            <person name="Nakamura H."/>
            <person name="Ohtoshi R."/>
            <person name="Moran D.A.P."/>
            <person name="Shinohara A."/>
            <person name="Yoshida Y."/>
            <person name="Fujiwara M."/>
            <person name="Mori M."/>
            <person name="Tomita M."/>
            <person name="Arakawa K."/>
        </authorList>
    </citation>
    <scope>NUCLEOTIDE SEQUENCE [LARGE SCALE GENOMIC DNA]</scope>
</reference>
<sequence length="81" mass="9588">MKPFDFKYGRKQETDDEKEENMTLMEEFEDEDFGFLQQETEDAEIEENPCYFTSGILYADYLGSSDLVVFNADGLLERFWS</sequence>
<name>A0A4Y2DTC1_ARAVE</name>
<dbReference type="AlphaFoldDB" id="A0A4Y2DTC1"/>
<proteinExistence type="predicted"/>
<dbReference type="Proteomes" id="UP000499080">
    <property type="component" value="Unassembled WGS sequence"/>
</dbReference>
<evidence type="ECO:0000313" key="2">
    <source>
        <dbReference type="EMBL" id="GBM18845.1"/>
    </source>
</evidence>
<comment type="caution">
    <text evidence="2">The sequence shown here is derived from an EMBL/GenBank/DDBJ whole genome shotgun (WGS) entry which is preliminary data.</text>
</comment>
<dbReference type="EMBL" id="BGPR01000412">
    <property type="protein sequence ID" value="GBM18845.1"/>
    <property type="molecule type" value="Genomic_DNA"/>
</dbReference>
<evidence type="ECO:0000256" key="1">
    <source>
        <dbReference type="SAM" id="MobiDB-lite"/>
    </source>
</evidence>
<protein>
    <submittedName>
        <fullName evidence="2">Uncharacterized protein</fullName>
    </submittedName>
</protein>
<keyword evidence="3" id="KW-1185">Reference proteome</keyword>